<accession>A0A3B0VQF5</accession>
<feature type="transmembrane region" description="Helical" evidence="6">
    <location>
        <begin position="186"/>
        <end position="205"/>
    </location>
</feature>
<dbReference type="GO" id="GO:0140911">
    <property type="term" value="F:pore-forming activity"/>
    <property type="evidence" value="ECO:0007669"/>
    <property type="project" value="InterPro"/>
</dbReference>
<keyword evidence="4 6" id="KW-1133">Transmembrane helix</keyword>
<dbReference type="GO" id="GO:0005886">
    <property type="term" value="C:plasma membrane"/>
    <property type="evidence" value="ECO:0007669"/>
    <property type="project" value="UniProtKB-SubCell"/>
</dbReference>
<dbReference type="EMBL" id="UOEY01000106">
    <property type="protein sequence ID" value="VAW40627.1"/>
    <property type="molecule type" value="Genomic_DNA"/>
</dbReference>
<feature type="transmembrane region" description="Helical" evidence="6">
    <location>
        <begin position="43"/>
        <end position="62"/>
    </location>
</feature>
<dbReference type="Pfam" id="PF03006">
    <property type="entry name" value="HlyIII"/>
    <property type="match status" value="1"/>
</dbReference>
<dbReference type="AlphaFoldDB" id="A0A3B0VQF5"/>
<protein>
    <submittedName>
        <fullName evidence="7">FIG01964566: Predicted membrane protein, hemolysin III homolog</fullName>
    </submittedName>
</protein>
<dbReference type="PANTHER" id="PTHR20855:SF3">
    <property type="entry name" value="LD03007P"/>
    <property type="match status" value="1"/>
</dbReference>
<keyword evidence="5 6" id="KW-0472">Membrane</keyword>
<gene>
    <name evidence="7" type="ORF">MNBD_DELTA04-1</name>
</gene>
<feature type="transmembrane region" description="Helical" evidence="6">
    <location>
        <begin position="154"/>
        <end position="174"/>
    </location>
</feature>
<dbReference type="InterPro" id="IPR005744">
    <property type="entry name" value="Hy-lIII"/>
</dbReference>
<evidence type="ECO:0000256" key="1">
    <source>
        <dbReference type="ARBA" id="ARBA00004651"/>
    </source>
</evidence>
<keyword evidence="3 6" id="KW-0812">Transmembrane</keyword>
<evidence type="ECO:0000256" key="2">
    <source>
        <dbReference type="ARBA" id="ARBA00022475"/>
    </source>
</evidence>
<proteinExistence type="predicted"/>
<dbReference type="NCBIfam" id="TIGR01065">
    <property type="entry name" value="hlyIII"/>
    <property type="match status" value="1"/>
</dbReference>
<evidence type="ECO:0000256" key="4">
    <source>
        <dbReference type="ARBA" id="ARBA00022989"/>
    </source>
</evidence>
<comment type="subcellular location">
    <subcellularLocation>
        <location evidence="1">Cell membrane</location>
        <topology evidence="1">Multi-pass membrane protein</topology>
    </subcellularLocation>
</comment>
<evidence type="ECO:0000313" key="7">
    <source>
        <dbReference type="EMBL" id="VAW40627.1"/>
    </source>
</evidence>
<feature type="transmembrane region" description="Helical" evidence="6">
    <location>
        <begin position="99"/>
        <end position="120"/>
    </location>
</feature>
<organism evidence="7">
    <name type="scientific">hydrothermal vent metagenome</name>
    <dbReference type="NCBI Taxonomy" id="652676"/>
    <lineage>
        <taxon>unclassified sequences</taxon>
        <taxon>metagenomes</taxon>
        <taxon>ecological metagenomes</taxon>
    </lineage>
</organism>
<reference evidence="7" key="1">
    <citation type="submission" date="2018-06" db="EMBL/GenBank/DDBJ databases">
        <authorList>
            <person name="Zhirakovskaya E."/>
        </authorList>
    </citation>
    <scope>NUCLEOTIDE SEQUENCE</scope>
</reference>
<feature type="transmembrane region" description="Helical" evidence="6">
    <location>
        <begin position="127"/>
        <end position="148"/>
    </location>
</feature>
<evidence type="ECO:0000256" key="3">
    <source>
        <dbReference type="ARBA" id="ARBA00022692"/>
    </source>
</evidence>
<dbReference type="InterPro" id="IPR004254">
    <property type="entry name" value="AdipoR/HlyIII-related"/>
</dbReference>
<evidence type="ECO:0000256" key="6">
    <source>
        <dbReference type="SAM" id="Phobius"/>
    </source>
</evidence>
<evidence type="ECO:0000256" key="5">
    <source>
        <dbReference type="ARBA" id="ARBA00023136"/>
    </source>
</evidence>
<feature type="transmembrane region" description="Helical" evidence="6">
    <location>
        <begin position="12"/>
        <end position="31"/>
    </location>
</feature>
<sequence length="206" mass="22885">MIEKEERLNSISHLIGATAALAGLVILVVLASRRGDPWEIVSFSIYGTTLVLLFTFSALYHGLHGRVKKIFRQLDHLSIYLLIAGTYTPFTLVTLRGGWGWSIFGVIWGLAILGMIVDSLPQKGRRLLPMVIYLLMGWLVLIALRPLLLALPPAGFVGLLLGGVLYTVGVIFYVLDKRVCCFHGIWHLFVLGGAVSHYFTVLFYVK</sequence>
<feature type="transmembrane region" description="Helical" evidence="6">
    <location>
        <begin position="74"/>
        <end position="93"/>
    </location>
</feature>
<name>A0A3B0VQF5_9ZZZZ</name>
<dbReference type="PANTHER" id="PTHR20855">
    <property type="entry name" value="ADIPOR/PROGESTIN RECEPTOR-RELATED"/>
    <property type="match status" value="1"/>
</dbReference>
<keyword evidence="2" id="KW-1003">Cell membrane</keyword>